<dbReference type="OrthoDB" id="964123at2"/>
<comment type="caution">
    <text evidence="8">The sequence shown here is derived from an EMBL/GenBank/DDBJ whole genome shotgun (WGS) entry which is preliminary data.</text>
</comment>
<proteinExistence type="inferred from homology"/>
<dbReference type="GO" id="GO:0005886">
    <property type="term" value="C:plasma membrane"/>
    <property type="evidence" value="ECO:0007669"/>
    <property type="project" value="UniProtKB-SubCell"/>
</dbReference>
<feature type="transmembrane region" description="Helical" evidence="7">
    <location>
        <begin position="6"/>
        <end position="23"/>
    </location>
</feature>
<name>A0A2H3KRT4_9CHLR</name>
<evidence type="ECO:0000313" key="8">
    <source>
        <dbReference type="EMBL" id="PDW01344.1"/>
    </source>
</evidence>
<evidence type="ECO:0000256" key="2">
    <source>
        <dbReference type="ARBA" id="ARBA00011006"/>
    </source>
</evidence>
<evidence type="ECO:0000256" key="5">
    <source>
        <dbReference type="ARBA" id="ARBA00022989"/>
    </source>
</evidence>
<dbReference type="PANTHER" id="PTHR33884:SF3">
    <property type="entry name" value="UPF0410 PROTEIN YMGE"/>
    <property type="match status" value="1"/>
</dbReference>
<feature type="transmembrane region" description="Helical" evidence="7">
    <location>
        <begin position="30"/>
        <end position="51"/>
    </location>
</feature>
<organism evidence="8 9">
    <name type="scientific">Candidatus Chloroploca asiatica</name>
    <dbReference type="NCBI Taxonomy" id="1506545"/>
    <lineage>
        <taxon>Bacteria</taxon>
        <taxon>Bacillati</taxon>
        <taxon>Chloroflexota</taxon>
        <taxon>Chloroflexia</taxon>
        <taxon>Chloroflexales</taxon>
        <taxon>Chloroflexineae</taxon>
        <taxon>Oscillochloridaceae</taxon>
        <taxon>Candidatus Chloroploca</taxon>
    </lineage>
</organism>
<gene>
    <name evidence="8" type="ORF">A9Q02_21105</name>
</gene>
<protein>
    <submittedName>
        <fullName evidence="8">Transglycosylase</fullName>
    </submittedName>
</protein>
<keyword evidence="5 7" id="KW-1133">Transmembrane helix</keyword>
<comment type="subcellular location">
    <subcellularLocation>
        <location evidence="1">Cell membrane</location>
        <topology evidence="1">Multi-pass membrane protein</topology>
    </subcellularLocation>
</comment>
<comment type="similarity">
    <text evidence="2">Belongs to the UPF0410 family.</text>
</comment>
<dbReference type="RefSeq" id="WP_097650360.1">
    <property type="nucleotide sequence ID" value="NZ_LYXE01000008.1"/>
</dbReference>
<evidence type="ECO:0000256" key="7">
    <source>
        <dbReference type="SAM" id="Phobius"/>
    </source>
</evidence>
<keyword evidence="9" id="KW-1185">Reference proteome</keyword>
<accession>A0A2H3KRT4</accession>
<dbReference type="Pfam" id="PF04226">
    <property type="entry name" value="Transgly_assoc"/>
    <property type="match status" value="1"/>
</dbReference>
<keyword evidence="6 7" id="KW-0472">Membrane</keyword>
<keyword evidence="4 7" id="KW-0812">Transmembrane</keyword>
<evidence type="ECO:0000256" key="3">
    <source>
        <dbReference type="ARBA" id="ARBA00022475"/>
    </source>
</evidence>
<evidence type="ECO:0000256" key="1">
    <source>
        <dbReference type="ARBA" id="ARBA00004651"/>
    </source>
</evidence>
<keyword evidence="3" id="KW-1003">Cell membrane</keyword>
<dbReference type="AlphaFoldDB" id="A0A2H3KRT4"/>
<dbReference type="EMBL" id="LYXE01000008">
    <property type="protein sequence ID" value="PDW01344.1"/>
    <property type="molecule type" value="Genomic_DNA"/>
</dbReference>
<evidence type="ECO:0000256" key="6">
    <source>
        <dbReference type="ARBA" id="ARBA00023136"/>
    </source>
</evidence>
<dbReference type="Proteomes" id="UP000220922">
    <property type="component" value="Unassembled WGS sequence"/>
</dbReference>
<evidence type="ECO:0000313" key="9">
    <source>
        <dbReference type="Proteomes" id="UP000220922"/>
    </source>
</evidence>
<dbReference type="PANTHER" id="PTHR33884">
    <property type="entry name" value="UPF0410 PROTEIN YMGE"/>
    <property type="match status" value="1"/>
</dbReference>
<sequence>MLNFFLWLLFGAIIGWLASLVMRTNAQQGLLLNIVVGIVGAFLGGLVFNFMGIGGSNINTNDFSLGALLVSFIGAIILLAIVNLVRRGSVR</sequence>
<evidence type="ECO:0000256" key="4">
    <source>
        <dbReference type="ARBA" id="ARBA00022692"/>
    </source>
</evidence>
<dbReference type="InterPro" id="IPR007341">
    <property type="entry name" value="Transgly_assoc"/>
</dbReference>
<reference evidence="8 9" key="1">
    <citation type="submission" date="2016-05" db="EMBL/GenBank/DDBJ databases">
        <authorList>
            <person name="Lavstsen T."/>
            <person name="Jespersen J.S."/>
        </authorList>
    </citation>
    <scope>NUCLEOTIDE SEQUENCE [LARGE SCALE GENOMIC DNA]</scope>
    <source>
        <strain evidence="8 9">B7-9</strain>
    </source>
</reference>
<feature type="transmembrane region" description="Helical" evidence="7">
    <location>
        <begin position="63"/>
        <end position="85"/>
    </location>
</feature>